<evidence type="ECO:0000313" key="1">
    <source>
        <dbReference type="Proteomes" id="UP000887565"/>
    </source>
</evidence>
<sequence length="136" mass="15227">MNNVKKTVTTHDHAAQAARSEAIRIIDEMKHWAATTQELPQQILSTAVQNTHANVLAVLPRKESLKRTIRNVRNQNGGASPLPNTLADLIFPQKYKEIMVDGNAQPFLMYDSDQMMLPGHVLIFTTPDNLRILAES</sequence>
<dbReference type="Proteomes" id="UP000887565">
    <property type="component" value="Unplaced"/>
</dbReference>
<keyword evidence="1" id="KW-1185">Reference proteome</keyword>
<organism evidence="1 2">
    <name type="scientific">Romanomermis culicivorax</name>
    <name type="common">Nematode worm</name>
    <dbReference type="NCBI Taxonomy" id="13658"/>
    <lineage>
        <taxon>Eukaryota</taxon>
        <taxon>Metazoa</taxon>
        <taxon>Ecdysozoa</taxon>
        <taxon>Nematoda</taxon>
        <taxon>Enoplea</taxon>
        <taxon>Dorylaimia</taxon>
        <taxon>Mermithida</taxon>
        <taxon>Mermithoidea</taxon>
        <taxon>Mermithidae</taxon>
        <taxon>Romanomermis</taxon>
    </lineage>
</organism>
<name>A0A915J2B0_ROMCU</name>
<reference evidence="2" key="1">
    <citation type="submission" date="2022-11" db="UniProtKB">
        <authorList>
            <consortium name="WormBaseParasite"/>
        </authorList>
    </citation>
    <scope>IDENTIFICATION</scope>
</reference>
<accession>A0A915J2B0</accession>
<protein>
    <submittedName>
        <fullName evidence="2">Uncharacterized protein</fullName>
    </submittedName>
</protein>
<evidence type="ECO:0000313" key="2">
    <source>
        <dbReference type="WBParaSite" id="nRc.2.0.1.t20601-RA"/>
    </source>
</evidence>
<dbReference type="WBParaSite" id="nRc.2.0.1.t20601-RA">
    <property type="protein sequence ID" value="nRc.2.0.1.t20601-RA"/>
    <property type="gene ID" value="nRc.2.0.1.g20601"/>
</dbReference>
<dbReference type="AlphaFoldDB" id="A0A915J2B0"/>
<dbReference type="OMA" id="CSERIIM"/>
<proteinExistence type="predicted"/>